<dbReference type="InterPro" id="IPR001296">
    <property type="entry name" value="Glyco_trans_1"/>
</dbReference>
<dbReference type="Pfam" id="PF00534">
    <property type="entry name" value="Glycos_transf_1"/>
    <property type="match status" value="1"/>
</dbReference>
<organism evidence="2 3">
    <name type="scientific">Piscirickettsia litoralis</name>
    <dbReference type="NCBI Taxonomy" id="1891921"/>
    <lineage>
        <taxon>Bacteria</taxon>
        <taxon>Pseudomonadati</taxon>
        <taxon>Pseudomonadota</taxon>
        <taxon>Gammaproteobacteria</taxon>
        <taxon>Thiotrichales</taxon>
        <taxon>Piscirickettsiaceae</taxon>
        <taxon>Piscirickettsia</taxon>
    </lineage>
</organism>
<dbReference type="EMBL" id="MDTU01000001">
    <property type="protein sequence ID" value="ODN42660.1"/>
    <property type="molecule type" value="Genomic_DNA"/>
</dbReference>
<proteinExistence type="predicted"/>
<dbReference type="PANTHER" id="PTHR12526:SF638">
    <property type="entry name" value="SPORE COAT PROTEIN SA"/>
    <property type="match status" value="1"/>
</dbReference>
<reference evidence="2 3" key="1">
    <citation type="submission" date="2016-08" db="EMBL/GenBank/DDBJ databases">
        <title>Draft genome sequence of Candidatus Piscirickettsia litoralis, from seawater.</title>
        <authorList>
            <person name="Wan X."/>
            <person name="Lee A.J."/>
            <person name="Hou S."/>
            <person name="Donachie S.P."/>
        </authorList>
    </citation>
    <scope>NUCLEOTIDE SEQUENCE [LARGE SCALE GENOMIC DNA]</scope>
    <source>
        <strain evidence="2 3">Y2</strain>
    </source>
</reference>
<gene>
    <name evidence="2" type="ORF">BGC07_06655</name>
</gene>
<dbReference type="SUPFAM" id="SSF53756">
    <property type="entry name" value="UDP-Glycosyltransferase/glycogen phosphorylase"/>
    <property type="match status" value="1"/>
</dbReference>
<dbReference type="Proteomes" id="UP000094329">
    <property type="component" value="Unassembled WGS sequence"/>
</dbReference>
<sequence length="126" mass="14177">MNQYRLNDQVIIAGFQKNPYPWFKAADLTLLCSDFEALPTVLIESLICGTPVVSTDCPSGPREILTGELNRWLVPPGNPDALANKIEEALSTDIEIDEQLIQRFSSDIIIPQYLALIERSRYKPKT</sequence>
<feature type="domain" description="Glycosyl transferase family 1" evidence="1">
    <location>
        <begin position="3"/>
        <end position="102"/>
    </location>
</feature>
<dbReference type="Gene3D" id="3.40.50.2000">
    <property type="entry name" value="Glycogen Phosphorylase B"/>
    <property type="match status" value="2"/>
</dbReference>
<evidence type="ECO:0000313" key="3">
    <source>
        <dbReference type="Proteomes" id="UP000094329"/>
    </source>
</evidence>
<name>A0ABX3A2D6_9GAMM</name>
<keyword evidence="3" id="KW-1185">Reference proteome</keyword>
<evidence type="ECO:0000259" key="1">
    <source>
        <dbReference type="Pfam" id="PF00534"/>
    </source>
</evidence>
<evidence type="ECO:0000313" key="2">
    <source>
        <dbReference type="EMBL" id="ODN42660.1"/>
    </source>
</evidence>
<comment type="caution">
    <text evidence="2">The sequence shown here is derived from an EMBL/GenBank/DDBJ whole genome shotgun (WGS) entry which is preliminary data.</text>
</comment>
<accession>A0ABX3A2D6</accession>
<protein>
    <recommendedName>
        <fullName evidence="1">Glycosyl transferase family 1 domain-containing protein</fullName>
    </recommendedName>
</protein>
<dbReference type="PANTHER" id="PTHR12526">
    <property type="entry name" value="GLYCOSYLTRANSFERASE"/>
    <property type="match status" value="1"/>
</dbReference>